<dbReference type="PROSITE" id="PS51450">
    <property type="entry name" value="LRR"/>
    <property type="match status" value="1"/>
</dbReference>
<dbReference type="SUPFAM" id="SSF52075">
    <property type="entry name" value="Outer arm dynein light chain 1"/>
    <property type="match status" value="1"/>
</dbReference>
<gene>
    <name evidence="1" type="ORF">RIMI_LOCUS15157321</name>
</gene>
<accession>A0ABN9M770</accession>
<evidence type="ECO:0000313" key="1">
    <source>
        <dbReference type="EMBL" id="CAJ0955461.1"/>
    </source>
</evidence>
<dbReference type="Gene3D" id="3.80.10.10">
    <property type="entry name" value="Ribonuclease Inhibitor"/>
    <property type="match status" value="1"/>
</dbReference>
<sequence>MILNLHANSLSKLKEISKLHGLRKLIISFNEFTSLEDFSCLGLRAPPPPRCFRMKSGTCAVYYCLV</sequence>
<reference evidence="1" key="1">
    <citation type="submission" date="2023-07" db="EMBL/GenBank/DDBJ databases">
        <authorList>
            <person name="Stuckert A."/>
        </authorList>
    </citation>
    <scope>NUCLEOTIDE SEQUENCE</scope>
</reference>
<proteinExistence type="predicted"/>
<organism evidence="1 2">
    <name type="scientific">Ranitomeya imitator</name>
    <name type="common">mimic poison frog</name>
    <dbReference type="NCBI Taxonomy" id="111125"/>
    <lineage>
        <taxon>Eukaryota</taxon>
        <taxon>Metazoa</taxon>
        <taxon>Chordata</taxon>
        <taxon>Craniata</taxon>
        <taxon>Vertebrata</taxon>
        <taxon>Euteleostomi</taxon>
        <taxon>Amphibia</taxon>
        <taxon>Batrachia</taxon>
        <taxon>Anura</taxon>
        <taxon>Neobatrachia</taxon>
        <taxon>Hyloidea</taxon>
        <taxon>Dendrobatidae</taxon>
        <taxon>Dendrobatinae</taxon>
        <taxon>Ranitomeya</taxon>
    </lineage>
</organism>
<keyword evidence="2" id="KW-1185">Reference proteome</keyword>
<dbReference type="EMBL" id="CAUEEQ010040284">
    <property type="protein sequence ID" value="CAJ0955461.1"/>
    <property type="molecule type" value="Genomic_DNA"/>
</dbReference>
<dbReference type="InterPro" id="IPR001611">
    <property type="entry name" value="Leu-rich_rpt"/>
</dbReference>
<dbReference type="InterPro" id="IPR032675">
    <property type="entry name" value="LRR_dom_sf"/>
</dbReference>
<evidence type="ECO:0000313" key="2">
    <source>
        <dbReference type="Proteomes" id="UP001176940"/>
    </source>
</evidence>
<dbReference type="Proteomes" id="UP001176940">
    <property type="component" value="Unassembled WGS sequence"/>
</dbReference>
<comment type="caution">
    <text evidence="1">The sequence shown here is derived from an EMBL/GenBank/DDBJ whole genome shotgun (WGS) entry which is preliminary data.</text>
</comment>
<protein>
    <submittedName>
        <fullName evidence="1">Uncharacterized protein</fullName>
    </submittedName>
</protein>
<name>A0ABN9M770_9NEOB</name>